<dbReference type="Pfam" id="PF11367">
    <property type="entry name" value="Tail_completion_gp17"/>
    <property type="match status" value="1"/>
</dbReference>
<evidence type="ECO:0000313" key="2">
    <source>
        <dbReference type="Proteomes" id="UP001057753"/>
    </source>
</evidence>
<dbReference type="RefSeq" id="WP_257821341.1">
    <property type="nucleotide sequence ID" value="NZ_JABXYM010000001.1"/>
</dbReference>
<keyword evidence="2" id="KW-1185">Reference proteome</keyword>
<dbReference type="Gene3D" id="3.30.2000.30">
    <property type="match status" value="1"/>
</dbReference>
<evidence type="ECO:0008006" key="3">
    <source>
        <dbReference type="Google" id="ProtNLM"/>
    </source>
</evidence>
<dbReference type="Proteomes" id="UP001057753">
    <property type="component" value="Unassembled WGS sequence"/>
</dbReference>
<dbReference type="AlphaFoldDB" id="A0A9Q4B205"/>
<sequence length="122" mass="14640">MNNLLVYLYETLSNVHTNTHLEIAKDDAPYPYIVFNLPTSTDAERQRQDFILEVDIWDQTTDTRALETLTDDIDKTIKKVRYVDDNQLLIFTRINRLMISDPDPMIRRRQLRYEIKRYEVES</sequence>
<gene>
    <name evidence="1" type="ORF">HXA33_09830</name>
</gene>
<proteinExistence type="predicted"/>
<dbReference type="EMBL" id="JABXYM010000001">
    <property type="protein sequence ID" value="MCR6096854.1"/>
    <property type="molecule type" value="Genomic_DNA"/>
</dbReference>
<dbReference type="InterPro" id="IPR053745">
    <property type="entry name" value="Viral_Tail_Comp_sf"/>
</dbReference>
<reference evidence="1" key="1">
    <citation type="submission" date="2020-06" db="EMBL/GenBank/DDBJ databases">
        <title>Insight into the genomes of haloalkaliphilic bacilli from Kenyan soda lakes.</title>
        <authorList>
            <person name="Mwirichia R."/>
            <person name="Villamizar G.C."/>
            <person name="Poehlein A."/>
            <person name="Mugweru J."/>
            <person name="Kipnyargis A."/>
            <person name="Kiplimo D."/>
            <person name="Orwa P."/>
            <person name="Daniel R."/>
        </authorList>
    </citation>
    <scope>NUCLEOTIDE SEQUENCE</scope>
    <source>
        <strain evidence="1">B1096_S55</strain>
    </source>
</reference>
<dbReference type="InterPro" id="IPR021508">
    <property type="entry name" value="Gp17-like"/>
</dbReference>
<name>A0A9Q4B205_SALAG</name>
<protein>
    <recommendedName>
        <fullName evidence="3">DUF3168 domain-containing protein</fullName>
    </recommendedName>
</protein>
<accession>A0A9Q4B205</accession>
<organism evidence="1 2">
    <name type="scientific">Salipaludibacillus agaradhaerens</name>
    <name type="common">Bacillus agaradhaerens</name>
    <dbReference type="NCBI Taxonomy" id="76935"/>
    <lineage>
        <taxon>Bacteria</taxon>
        <taxon>Bacillati</taxon>
        <taxon>Bacillota</taxon>
        <taxon>Bacilli</taxon>
        <taxon>Bacillales</taxon>
        <taxon>Bacillaceae</taxon>
    </lineage>
</organism>
<evidence type="ECO:0000313" key="1">
    <source>
        <dbReference type="EMBL" id="MCR6096854.1"/>
    </source>
</evidence>
<comment type="caution">
    <text evidence="1">The sequence shown here is derived from an EMBL/GenBank/DDBJ whole genome shotgun (WGS) entry which is preliminary data.</text>
</comment>